<protein>
    <recommendedName>
        <fullName evidence="3">DUF8107 domain-containing protein</fullName>
    </recommendedName>
</protein>
<sequence length="86" mass="8970">MNDGGGSDGGEADDGDAADGRGIQEGLERSSGDPRVLLAMNAVLSTWFAWIVVWGLDLLGTAAFSARNVATLAILLFALTYVTVLR</sequence>
<organism evidence="4 5">
    <name type="scientific">Halorubrum trapanicum</name>
    <dbReference type="NCBI Taxonomy" id="29284"/>
    <lineage>
        <taxon>Archaea</taxon>
        <taxon>Methanobacteriati</taxon>
        <taxon>Methanobacteriota</taxon>
        <taxon>Stenosarchaea group</taxon>
        <taxon>Halobacteria</taxon>
        <taxon>Halobacteriales</taxon>
        <taxon>Haloferacaceae</taxon>
        <taxon>Halorubrum</taxon>
    </lineage>
</organism>
<keyword evidence="5" id="KW-1185">Reference proteome</keyword>
<evidence type="ECO:0000313" key="5">
    <source>
        <dbReference type="Proteomes" id="UP000770586"/>
    </source>
</evidence>
<dbReference type="InterPro" id="IPR058420">
    <property type="entry name" value="DUF8107"/>
</dbReference>
<dbReference type="Proteomes" id="UP000770586">
    <property type="component" value="Unassembled WGS sequence"/>
</dbReference>
<dbReference type="OrthoDB" id="214676at2157"/>
<name>A0A8J7UM77_9EURY</name>
<evidence type="ECO:0000259" key="3">
    <source>
        <dbReference type="Pfam" id="PF26409"/>
    </source>
</evidence>
<dbReference type="RefSeq" id="WP_210113799.1">
    <property type="nucleotide sequence ID" value="NZ_BAAADX010000005.1"/>
</dbReference>
<feature type="transmembrane region" description="Helical" evidence="2">
    <location>
        <begin position="36"/>
        <end position="56"/>
    </location>
</feature>
<dbReference type="EMBL" id="JAGGKE010000014">
    <property type="protein sequence ID" value="MBP1903035.1"/>
    <property type="molecule type" value="Genomic_DNA"/>
</dbReference>
<comment type="caution">
    <text evidence="4">The sequence shown here is derived from an EMBL/GenBank/DDBJ whole genome shotgun (WGS) entry which is preliminary data.</text>
</comment>
<feature type="region of interest" description="Disordered" evidence="1">
    <location>
        <begin position="1"/>
        <end position="29"/>
    </location>
</feature>
<reference evidence="4 5" key="1">
    <citation type="submission" date="2021-03" db="EMBL/GenBank/DDBJ databases">
        <title>Genomic Encyclopedia of Type Strains, Phase IV (KMG-IV): sequencing the most valuable type-strain genomes for metagenomic binning, comparative biology and taxonomic classification.</title>
        <authorList>
            <person name="Goeker M."/>
        </authorList>
    </citation>
    <scope>NUCLEOTIDE SEQUENCE [LARGE SCALE GENOMIC DNA]</scope>
    <source>
        <strain evidence="4 5">DSM 12287</strain>
    </source>
</reference>
<gene>
    <name evidence="4" type="ORF">J2744_002738</name>
</gene>
<keyword evidence="2" id="KW-0472">Membrane</keyword>
<dbReference type="Pfam" id="PF26409">
    <property type="entry name" value="DUF8107"/>
    <property type="match status" value="1"/>
</dbReference>
<feature type="domain" description="DUF8107" evidence="3">
    <location>
        <begin position="13"/>
        <end position="84"/>
    </location>
</feature>
<proteinExistence type="predicted"/>
<evidence type="ECO:0000256" key="2">
    <source>
        <dbReference type="SAM" id="Phobius"/>
    </source>
</evidence>
<keyword evidence="2" id="KW-0812">Transmembrane</keyword>
<keyword evidence="2" id="KW-1133">Transmembrane helix</keyword>
<evidence type="ECO:0000313" key="4">
    <source>
        <dbReference type="EMBL" id="MBP1903035.1"/>
    </source>
</evidence>
<dbReference type="AlphaFoldDB" id="A0A8J7UM77"/>
<evidence type="ECO:0000256" key="1">
    <source>
        <dbReference type="SAM" id="MobiDB-lite"/>
    </source>
</evidence>
<feature type="transmembrane region" description="Helical" evidence="2">
    <location>
        <begin position="62"/>
        <end position="84"/>
    </location>
</feature>
<accession>A0A8J7UM77</accession>